<dbReference type="EMBL" id="BK015090">
    <property type="protein sequence ID" value="DAD90638.1"/>
    <property type="molecule type" value="Genomic_DNA"/>
</dbReference>
<protein>
    <submittedName>
        <fullName evidence="1">Uncharacterized protein</fullName>
    </submittedName>
</protein>
<sequence length="31" mass="3750">MYNYIQFHGTKYKITLVPCVYYDSLTLKVTF</sequence>
<accession>A0A8S5N7I6</accession>
<name>A0A8S5N7I6_9CAUD</name>
<reference evidence="1" key="1">
    <citation type="journal article" date="2021" name="Proc. Natl. Acad. Sci. U.S.A.">
        <title>A Catalog of Tens of Thousands of Viruses from Human Metagenomes Reveals Hidden Associations with Chronic Diseases.</title>
        <authorList>
            <person name="Tisza M.J."/>
            <person name="Buck C.B."/>
        </authorList>
    </citation>
    <scope>NUCLEOTIDE SEQUENCE</scope>
    <source>
        <strain evidence="1">CtJe739</strain>
    </source>
</reference>
<proteinExistence type="predicted"/>
<organism evidence="1">
    <name type="scientific">Siphoviridae sp. ctJe739</name>
    <dbReference type="NCBI Taxonomy" id="2826241"/>
    <lineage>
        <taxon>Viruses</taxon>
        <taxon>Duplodnaviria</taxon>
        <taxon>Heunggongvirae</taxon>
        <taxon>Uroviricota</taxon>
        <taxon>Caudoviricetes</taxon>
    </lineage>
</organism>
<evidence type="ECO:0000313" key="1">
    <source>
        <dbReference type="EMBL" id="DAD90638.1"/>
    </source>
</evidence>